<accession>A0A024TA21</accession>
<reference evidence="2" key="1">
    <citation type="submission" date="2013-12" db="EMBL/GenBank/DDBJ databases">
        <title>The Genome Sequence of Aphanomyces invadans NJM9701.</title>
        <authorList>
            <consortium name="The Broad Institute Genomics Platform"/>
            <person name="Russ C."/>
            <person name="Tyler B."/>
            <person name="van West P."/>
            <person name="Dieguez-Uribeondo J."/>
            <person name="Young S.K."/>
            <person name="Zeng Q."/>
            <person name="Gargeya S."/>
            <person name="Fitzgerald M."/>
            <person name="Abouelleil A."/>
            <person name="Alvarado L."/>
            <person name="Chapman S.B."/>
            <person name="Gainer-Dewar J."/>
            <person name="Goldberg J."/>
            <person name="Griggs A."/>
            <person name="Gujja S."/>
            <person name="Hansen M."/>
            <person name="Howarth C."/>
            <person name="Imamovic A."/>
            <person name="Ireland A."/>
            <person name="Larimer J."/>
            <person name="McCowan C."/>
            <person name="Murphy C."/>
            <person name="Pearson M."/>
            <person name="Poon T.W."/>
            <person name="Priest M."/>
            <person name="Roberts A."/>
            <person name="Saif S."/>
            <person name="Shea T."/>
            <person name="Sykes S."/>
            <person name="Wortman J."/>
            <person name="Nusbaum C."/>
            <person name="Birren B."/>
        </authorList>
    </citation>
    <scope>NUCLEOTIDE SEQUENCE [LARGE SCALE GENOMIC DNA]</scope>
    <source>
        <strain evidence="2">NJM9701</strain>
    </source>
</reference>
<dbReference type="GeneID" id="20091819"/>
<organism evidence="2">
    <name type="scientific">Aphanomyces invadans</name>
    <dbReference type="NCBI Taxonomy" id="157072"/>
    <lineage>
        <taxon>Eukaryota</taxon>
        <taxon>Sar</taxon>
        <taxon>Stramenopiles</taxon>
        <taxon>Oomycota</taxon>
        <taxon>Saprolegniomycetes</taxon>
        <taxon>Saprolegniales</taxon>
        <taxon>Verrucalvaceae</taxon>
        <taxon>Aphanomyces</taxon>
    </lineage>
</organism>
<proteinExistence type="predicted"/>
<keyword evidence="1" id="KW-1133">Transmembrane helix</keyword>
<gene>
    <name evidence="2" type="ORF">H310_14769</name>
</gene>
<dbReference type="VEuPathDB" id="FungiDB:H310_14769"/>
<keyword evidence="1" id="KW-0472">Membrane</keyword>
<keyword evidence="1" id="KW-0812">Transmembrane</keyword>
<evidence type="ECO:0000256" key="1">
    <source>
        <dbReference type="SAM" id="Phobius"/>
    </source>
</evidence>
<name>A0A024TA21_9STRA</name>
<protein>
    <submittedName>
        <fullName evidence="2">Uncharacterized protein</fullName>
    </submittedName>
</protein>
<dbReference type="OrthoDB" id="67545at2759"/>
<feature type="transmembrane region" description="Helical" evidence="1">
    <location>
        <begin position="39"/>
        <end position="63"/>
    </location>
</feature>
<dbReference type="AlphaFoldDB" id="A0A024TA21"/>
<dbReference type="EMBL" id="KI914037">
    <property type="protein sequence ID" value="ETV90446.1"/>
    <property type="molecule type" value="Genomic_DNA"/>
</dbReference>
<dbReference type="RefSeq" id="XP_008880920.1">
    <property type="nucleotide sequence ID" value="XM_008882698.1"/>
</dbReference>
<evidence type="ECO:0000313" key="2">
    <source>
        <dbReference type="EMBL" id="ETV90446.1"/>
    </source>
</evidence>
<sequence>MNLALTRQNDIIWTATVLSLMGLLRSSEGLRDELLWDKLVHWAVFGLIFVLCGGTFLASLQILNFEPHQPWIQWLLRYPLWLSSRCFAVHSCGNLAQSLCCCSPSACPMEASLAPLLRLSECTNTCSLWSDRMYTMASQAASLVAVVGA</sequence>